<protein>
    <submittedName>
        <fullName evidence="1">Uncharacterized protein</fullName>
    </submittedName>
</protein>
<dbReference type="EMBL" id="CM042891">
    <property type="protein sequence ID" value="KAI4303130.1"/>
    <property type="molecule type" value="Genomic_DNA"/>
</dbReference>
<sequence>MLEHSLEEKNLENAKASLEVLLADLQFLRDQVTISQLGCPPKQDSSTFWYSKRFMNEKLFTTVNWCLIHV</sequence>
<name>A0ACB9L016_9MYRT</name>
<accession>A0ACB9L016</accession>
<evidence type="ECO:0000313" key="1">
    <source>
        <dbReference type="EMBL" id="KAI4303130.1"/>
    </source>
</evidence>
<organism evidence="1 2">
    <name type="scientific">Melastoma candidum</name>
    <dbReference type="NCBI Taxonomy" id="119954"/>
    <lineage>
        <taxon>Eukaryota</taxon>
        <taxon>Viridiplantae</taxon>
        <taxon>Streptophyta</taxon>
        <taxon>Embryophyta</taxon>
        <taxon>Tracheophyta</taxon>
        <taxon>Spermatophyta</taxon>
        <taxon>Magnoliopsida</taxon>
        <taxon>eudicotyledons</taxon>
        <taxon>Gunneridae</taxon>
        <taxon>Pentapetalae</taxon>
        <taxon>rosids</taxon>
        <taxon>malvids</taxon>
        <taxon>Myrtales</taxon>
        <taxon>Melastomataceae</taxon>
        <taxon>Melastomatoideae</taxon>
        <taxon>Melastomateae</taxon>
        <taxon>Melastoma</taxon>
    </lineage>
</organism>
<comment type="caution">
    <text evidence="1">The sequence shown here is derived from an EMBL/GenBank/DDBJ whole genome shotgun (WGS) entry which is preliminary data.</text>
</comment>
<dbReference type="Proteomes" id="UP001057402">
    <property type="component" value="Chromosome 12"/>
</dbReference>
<gene>
    <name evidence="1" type="ORF">MLD38_038799</name>
</gene>
<evidence type="ECO:0000313" key="2">
    <source>
        <dbReference type="Proteomes" id="UP001057402"/>
    </source>
</evidence>
<proteinExistence type="predicted"/>
<reference evidence="2" key="1">
    <citation type="journal article" date="2023" name="Front. Plant Sci.">
        <title>Chromosomal-level genome assembly of Melastoma candidum provides insights into trichome evolution.</title>
        <authorList>
            <person name="Zhong Y."/>
            <person name="Wu W."/>
            <person name="Sun C."/>
            <person name="Zou P."/>
            <person name="Liu Y."/>
            <person name="Dai S."/>
            <person name="Zhou R."/>
        </authorList>
    </citation>
    <scope>NUCLEOTIDE SEQUENCE [LARGE SCALE GENOMIC DNA]</scope>
</reference>
<keyword evidence="2" id="KW-1185">Reference proteome</keyword>